<organism evidence="3 4">
    <name type="scientific">Roseateles aquae</name>
    <dbReference type="NCBI Taxonomy" id="3077235"/>
    <lineage>
        <taxon>Bacteria</taxon>
        <taxon>Pseudomonadati</taxon>
        <taxon>Pseudomonadota</taxon>
        <taxon>Betaproteobacteria</taxon>
        <taxon>Burkholderiales</taxon>
        <taxon>Sphaerotilaceae</taxon>
        <taxon>Roseateles</taxon>
    </lineage>
</organism>
<dbReference type="InterPro" id="IPR003594">
    <property type="entry name" value="HATPase_dom"/>
</dbReference>
<dbReference type="SUPFAM" id="SSF55874">
    <property type="entry name" value="ATPase domain of HSP90 chaperone/DNA topoisomerase II/histidine kinase"/>
    <property type="match status" value="1"/>
</dbReference>
<sequence>MSAASATSASSTSQPPPAHAATDLLNLRALAWILLLSTVWSLQRSLNCDCAPEPGYWSELREGLAYAGRCALIFSGILLAVAAVEQLLQRLRLGTRGRLALRLAALLLGAFCGHLLNLSLRPWAGSGNDFAWRWVLPSTLLWSVFGGLSYAIYGLQREQTANALRLAQAASEHAALRRGHVEAQIRALNAQIEPHFLFNTLANVKRLYETSPERGQQMLRALNDYLQHALPGMRQRHSTLGEELALVRSYLQIQQLRMGERLQFDIDAAPSLLSLMLPPLLLPTLVENAIKHGLAPLPEGGRINIRARRLNGKLEIEVQDSGRGFGASSGGSGVGLANSRARLQALYGREASLSLLAVHPHGVCARVELPAEEFQP</sequence>
<gene>
    <name evidence="3" type="ORF">RQP53_15540</name>
</gene>
<keyword evidence="1" id="KW-0472">Membrane</keyword>
<dbReference type="Proteomes" id="UP001246372">
    <property type="component" value="Unassembled WGS sequence"/>
</dbReference>
<evidence type="ECO:0000313" key="3">
    <source>
        <dbReference type="EMBL" id="MDT9000688.1"/>
    </source>
</evidence>
<evidence type="ECO:0000259" key="2">
    <source>
        <dbReference type="SMART" id="SM00387"/>
    </source>
</evidence>
<dbReference type="GO" id="GO:0016301">
    <property type="term" value="F:kinase activity"/>
    <property type="evidence" value="ECO:0007669"/>
    <property type="project" value="UniProtKB-KW"/>
</dbReference>
<feature type="transmembrane region" description="Helical" evidence="1">
    <location>
        <begin position="100"/>
        <end position="120"/>
    </location>
</feature>
<keyword evidence="3" id="KW-0418">Kinase</keyword>
<accession>A0ABU3PF03</accession>
<dbReference type="InterPro" id="IPR036890">
    <property type="entry name" value="HATPase_C_sf"/>
</dbReference>
<evidence type="ECO:0000313" key="4">
    <source>
        <dbReference type="Proteomes" id="UP001246372"/>
    </source>
</evidence>
<dbReference type="Gene3D" id="3.30.565.10">
    <property type="entry name" value="Histidine kinase-like ATPase, C-terminal domain"/>
    <property type="match status" value="1"/>
</dbReference>
<keyword evidence="3" id="KW-0808">Transferase</keyword>
<name>A0ABU3PF03_9BURK</name>
<dbReference type="PANTHER" id="PTHR34220">
    <property type="entry name" value="SENSOR HISTIDINE KINASE YPDA"/>
    <property type="match status" value="1"/>
</dbReference>
<dbReference type="Pfam" id="PF06580">
    <property type="entry name" value="His_kinase"/>
    <property type="match status" value="1"/>
</dbReference>
<feature type="domain" description="Histidine kinase/HSP90-like ATPase" evidence="2">
    <location>
        <begin position="277"/>
        <end position="373"/>
    </location>
</feature>
<reference evidence="3" key="1">
    <citation type="submission" date="2023-09" db="EMBL/GenBank/DDBJ databases">
        <title>Paucibacter sp. APW11 Genome sequencing and assembly.</title>
        <authorList>
            <person name="Kim I."/>
        </authorList>
    </citation>
    <scope>NUCLEOTIDE SEQUENCE</scope>
    <source>
        <strain evidence="3">APW11</strain>
    </source>
</reference>
<dbReference type="PANTHER" id="PTHR34220:SF9">
    <property type="entry name" value="SIGNAL TRANSDUCTION HISTIDINE KINASE INTERNAL REGION DOMAIN-CONTAINING PROTEIN"/>
    <property type="match status" value="1"/>
</dbReference>
<dbReference type="InterPro" id="IPR050640">
    <property type="entry name" value="Bact_2-comp_sensor_kinase"/>
</dbReference>
<keyword evidence="1" id="KW-0812">Transmembrane</keyword>
<evidence type="ECO:0000256" key="1">
    <source>
        <dbReference type="SAM" id="Phobius"/>
    </source>
</evidence>
<proteinExistence type="predicted"/>
<dbReference type="SMART" id="SM00387">
    <property type="entry name" value="HATPase_c"/>
    <property type="match status" value="1"/>
</dbReference>
<protein>
    <submittedName>
        <fullName evidence="3">Histidine kinase</fullName>
    </submittedName>
</protein>
<comment type="caution">
    <text evidence="3">The sequence shown here is derived from an EMBL/GenBank/DDBJ whole genome shotgun (WGS) entry which is preliminary data.</text>
</comment>
<feature type="transmembrane region" description="Helical" evidence="1">
    <location>
        <begin position="66"/>
        <end position="88"/>
    </location>
</feature>
<keyword evidence="1" id="KW-1133">Transmembrane helix</keyword>
<dbReference type="RefSeq" id="WP_315651501.1">
    <property type="nucleotide sequence ID" value="NZ_JAVXZY010000006.1"/>
</dbReference>
<keyword evidence="4" id="KW-1185">Reference proteome</keyword>
<dbReference type="Pfam" id="PF02518">
    <property type="entry name" value="HATPase_c"/>
    <property type="match status" value="1"/>
</dbReference>
<dbReference type="InterPro" id="IPR010559">
    <property type="entry name" value="Sig_transdc_His_kin_internal"/>
</dbReference>
<feature type="transmembrane region" description="Helical" evidence="1">
    <location>
        <begin position="132"/>
        <end position="155"/>
    </location>
</feature>
<dbReference type="EMBL" id="JAVXZY010000006">
    <property type="protein sequence ID" value="MDT9000688.1"/>
    <property type="molecule type" value="Genomic_DNA"/>
</dbReference>